<feature type="compositionally biased region" description="Basic and acidic residues" evidence="7">
    <location>
        <begin position="886"/>
        <end position="898"/>
    </location>
</feature>
<keyword evidence="5" id="KW-0234">DNA repair</keyword>
<feature type="compositionally biased region" description="Polar residues" evidence="7">
    <location>
        <begin position="55"/>
        <end position="70"/>
    </location>
</feature>
<feature type="region of interest" description="Disordered" evidence="7">
    <location>
        <begin position="863"/>
        <end position="898"/>
    </location>
</feature>
<feature type="domain" description="Chromatin assembly factor 1 subunit A dimerization" evidence="9">
    <location>
        <begin position="318"/>
        <end position="389"/>
    </location>
</feature>
<feature type="region of interest" description="Disordered" evidence="7">
    <location>
        <begin position="546"/>
        <end position="595"/>
    </location>
</feature>
<dbReference type="AlphaFoldDB" id="A0A812CJ76"/>
<keyword evidence="6" id="KW-0539">Nucleus</keyword>
<reference evidence="11" key="1">
    <citation type="submission" date="2021-01" db="EMBL/GenBank/DDBJ databases">
        <authorList>
            <person name="Li R."/>
            <person name="Bekaert M."/>
        </authorList>
    </citation>
    <scope>NUCLEOTIDE SEQUENCE</scope>
    <source>
        <strain evidence="11">Farmed</strain>
    </source>
</reference>
<evidence type="ECO:0000259" key="8">
    <source>
        <dbReference type="Pfam" id="PF11600"/>
    </source>
</evidence>
<feature type="domain" description="Chromatin assembly factor 1 p150 subunit acidic region" evidence="8">
    <location>
        <begin position="91"/>
        <end position="243"/>
    </location>
</feature>
<organism evidence="11 12">
    <name type="scientific">Acanthosepion pharaonis</name>
    <name type="common">Pharaoh cuttlefish</name>
    <name type="synonym">Sepia pharaonis</name>
    <dbReference type="NCBI Taxonomy" id="158019"/>
    <lineage>
        <taxon>Eukaryota</taxon>
        <taxon>Metazoa</taxon>
        <taxon>Spiralia</taxon>
        <taxon>Lophotrochozoa</taxon>
        <taxon>Mollusca</taxon>
        <taxon>Cephalopoda</taxon>
        <taxon>Coleoidea</taxon>
        <taxon>Decapodiformes</taxon>
        <taxon>Sepiida</taxon>
        <taxon>Sepiina</taxon>
        <taxon>Sepiidae</taxon>
        <taxon>Acanthosepion</taxon>
    </lineage>
</organism>
<evidence type="ECO:0000256" key="6">
    <source>
        <dbReference type="ARBA" id="ARBA00023242"/>
    </source>
</evidence>
<feature type="domain" description="Chromatin assembly factor 1 subunit p150 C-terminal" evidence="10">
    <location>
        <begin position="577"/>
        <end position="639"/>
    </location>
</feature>
<feature type="region of interest" description="Disordered" evidence="7">
    <location>
        <begin position="361"/>
        <end position="401"/>
    </location>
</feature>
<evidence type="ECO:0000256" key="7">
    <source>
        <dbReference type="SAM" id="MobiDB-lite"/>
    </source>
</evidence>
<dbReference type="OrthoDB" id="79480at2759"/>
<comment type="subcellular location">
    <subcellularLocation>
        <location evidence="1">Nucleus</location>
    </subcellularLocation>
</comment>
<keyword evidence="2" id="KW-0235">DNA replication</keyword>
<feature type="region of interest" description="Disordered" evidence="7">
    <location>
        <begin position="42"/>
        <end position="203"/>
    </location>
</feature>
<keyword evidence="3" id="KW-0227">DNA damage</keyword>
<feature type="region of interest" description="Disordered" evidence="7">
    <location>
        <begin position="650"/>
        <end position="685"/>
    </location>
</feature>
<dbReference type="GO" id="GO:0033186">
    <property type="term" value="C:CAF-1 complex"/>
    <property type="evidence" value="ECO:0007669"/>
    <property type="project" value="TreeGrafter"/>
</dbReference>
<evidence type="ECO:0000259" key="10">
    <source>
        <dbReference type="Pfam" id="PF15539"/>
    </source>
</evidence>
<dbReference type="Pfam" id="PF12253">
    <property type="entry name" value="CAF1A_dimeriz"/>
    <property type="match status" value="1"/>
</dbReference>
<protein>
    <submittedName>
        <fullName evidence="11">CHAF1A</fullName>
    </submittedName>
</protein>
<dbReference type="EMBL" id="CAHIKZ030001891">
    <property type="protein sequence ID" value="CAE1276592.1"/>
    <property type="molecule type" value="Genomic_DNA"/>
</dbReference>
<proteinExistence type="predicted"/>
<feature type="compositionally biased region" description="Acidic residues" evidence="7">
    <location>
        <begin position="377"/>
        <end position="397"/>
    </location>
</feature>
<dbReference type="Proteomes" id="UP000597762">
    <property type="component" value="Unassembled WGS sequence"/>
</dbReference>
<dbReference type="Pfam" id="PF11600">
    <property type="entry name" value="CAF1A_acidic"/>
    <property type="match status" value="1"/>
</dbReference>
<evidence type="ECO:0000256" key="3">
    <source>
        <dbReference type="ARBA" id="ARBA00022763"/>
    </source>
</evidence>
<dbReference type="PANTHER" id="PTHR15272">
    <property type="entry name" value="CHROMATIN ASSEMBLY FACTOR 1 SUBUNIT A CAF-1 SUBUNIT A"/>
    <property type="match status" value="1"/>
</dbReference>
<feature type="compositionally biased region" description="Acidic residues" evidence="7">
    <location>
        <begin position="361"/>
        <end position="370"/>
    </location>
</feature>
<evidence type="ECO:0000259" key="9">
    <source>
        <dbReference type="Pfam" id="PF12253"/>
    </source>
</evidence>
<dbReference type="Pfam" id="PF15539">
    <property type="entry name" value="CAF1-p150_C2"/>
    <property type="match status" value="1"/>
</dbReference>
<dbReference type="PANTHER" id="PTHR15272:SF0">
    <property type="entry name" value="CHROMATIN ASSEMBLY FACTOR 1 SUBUNIT A"/>
    <property type="match status" value="1"/>
</dbReference>
<dbReference type="GO" id="GO:0006260">
    <property type="term" value="P:DNA replication"/>
    <property type="evidence" value="ECO:0007669"/>
    <property type="project" value="UniProtKB-KW"/>
</dbReference>
<comment type="caution">
    <text evidence="11">The sequence shown here is derived from an EMBL/GenBank/DDBJ whole genome shotgun (WGS) entry which is preliminary data.</text>
</comment>
<dbReference type="GO" id="GO:0005634">
    <property type="term" value="C:nucleus"/>
    <property type="evidence" value="ECO:0007669"/>
    <property type="project" value="UniProtKB-SubCell"/>
</dbReference>
<feature type="compositionally biased region" description="Polar residues" evidence="7">
    <location>
        <begin position="574"/>
        <end position="586"/>
    </location>
</feature>
<gene>
    <name evidence="11" type="ORF">SPHA_40134</name>
</gene>
<feature type="compositionally biased region" description="Polar residues" evidence="7">
    <location>
        <begin position="863"/>
        <end position="885"/>
    </location>
</feature>
<feature type="compositionally biased region" description="Polar residues" evidence="7">
    <location>
        <begin position="659"/>
        <end position="672"/>
    </location>
</feature>
<evidence type="ECO:0000256" key="5">
    <source>
        <dbReference type="ARBA" id="ARBA00023204"/>
    </source>
</evidence>
<dbReference type="InterPro" id="IPR021644">
    <property type="entry name" value="CAF-1_p150_acidic"/>
</dbReference>
<dbReference type="GO" id="GO:0006281">
    <property type="term" value="P:DNA repair"/>
    <property type="evidence" value="ECO:0007669"/>
    <property type="project" value="UniProtKB-KW"/>
</dbReference>
<evidence type="ECO:0000256" key="2">
    <source>
        <dbReference type="ARBA" id="ARBA00022705"/>
    </source>
</evidence>
<accession>A0A812CJ76</accession>
<dbReference type="InterPro" id="IPR022043">
    <property type="entry name" value="CAF1A_DD"/>
</dbReference>
<dbReference type="InterPro" id="IPR029105">
    <property type="entry name" value="CAF1-p150_C2"/>
</dbReference>
<name>A0A812CJ76_ACAPH</name>
<keyword evidence="12" id="KW-1185">Reference proteome</keyword>
<evidence type="ECO:0000313" key="11">
    <source>
        <dbReference type="EMBL" id="CAE1276592.1"/>
    </source>
</evidence>
<evidence type="ECO:0000313" key="12">
    <source>
        <dbReference type="Proteomes" id="UP000597762"/>
    </source>
</evidence>
<evidence type="ECO:0000256" key="4">
    <source>
        <dbReference type="ARBA" id="ARBA00023186"/>
    </source>
</evidence>
<sequence>MGDNCLKVVAAAATTNNVTDFPLKMKPDEGETSGTKKLMQARLPFKPLHQKVETGVSTQSPHASEPSGTPKTVRVKTKVSSTKKSQRDAIRQKVKDERERERLQRKQQKEAERLGKLELRKKEKEKKEQEKQQLKILKEKERQEKKELLEKERQEKEKLKEDQRRKKQEIIEAKQEEKRKKEEEKKLKEEEKMKEEEEKLRKQERTKAAFQNYFLLKPKEMSNVKTKEHSGLFMPFEVKNNMRMAPSCRRSTTEELTENLDALMSTQKHDTLYLEELRTGRFTPRKSLKTWPKEEEPEDVYHISHEEDVVKKVTYRVKLLQFHTNYRPPYYGTWRKKSSVLTPKFPWKQDTKLFDYEIDSDDEWEEEEPGESLSSSEGEEDKEEKEEKEEEEDDEDGWMVPHGYLSEGEGCEDDEEVTPEMLKARQAAKAESWERQRKQQCLPHKPEHIGCVWEGDQIEALILNKLLEFKVCNIDGEFPIGTSYNGITKDLEPTETRSTSYLKKRAVPEEAMPDLIKFIHGNRAGIKKLVIEFQLFWNSKNSDVVGKASQGENAKPESNVESTPGTPAEKMDSSKQTSTPNTSINESDAPEENFIISKRQLDKKITTIAVREKRSDFPKICWYVHPEVLKQYGLENLTLRDKVLEKKAAEENPACASIPSKNTTPNQANVSESKTPTSKTPSRDQMSILSFAQTADKLNTSRSDGECEMIETKSLDLKSHGNKQFRRDQMSILSFTRAANEKMVIDLTGLDGQPSDNGKVMKDERKINTAAKSLVNITECSPSVGSTPDAVVNKIHDDCMEDGTNNGSGKDHLSVVNVNKTDIEKATNLPHSPDEMNVASLEMTTQEKLPETKSTIVDVTSANNTTATPEQNLNMAASPVPQTVTAKEDKTISDKGKP</sequence>
<keyword evidence="4" id="KW-0143">Chaperone</keyword>
<feature type="compositionally biased region" description="Basic and acidic residues" evidence="7">
    <location>
        <begin position="85"/>
        <end position="203"/>
    </location>
</feature>
<dbReference type="GO" id="GO:0006334">
    <property type="term" value="P:nucleosome assembly"/>
    <property type="evidence" value="ECO:0007669"/>
    <property type="project" value="TreeGrafter"/>
</dbReference>
<evidence type="ECO:0000256" key="1">
    <source>
        <dbReference type="ARBA" id="ARBA00004123"/>
    </source>
</evidence>